<keyword evidence="6" id="KW-0560">Oxidoreductase</keyword>
<reference evidence="10 11" key="1">
    <citation type="submission" date="2016-10" db="EMBL/GenBank/DDBJ databases">
        <authorList>
            <person name="de Groot N.N."/>
        </authorList>
    </citation>
    <scope>NUCLEOTIDE SEQUENCE [LARGE SCALE GENOMIC DNA]</scope>
    <source>
        <strain evidence="10 11">ATCC 51327</strain>
    </source>
</reference>
<evidence type="ECO:0000256" key="5">
    <source>
        <dbReference type="ARBA" id="ARBA00022827"/>
    </source>
</evidence>
<evidence type="ECO:0000259" key="9">
    <source>
        <dbReference type="PROSITE" id="PS51384"/>
    </source>
</evidence>
<keyword evidence="3" id="KW-0001">2Fe-2S</keyword>
<dbReference type="InterPro" id="IPR050415">
    <property type="entry name" value="MRET"/>
</dbReference>
<evidence type="ECO:0000313" key="11">
    <source>
        <dbReference type="Proteomes" id="UP000199006"/>
    </source>
</evidence>
<keyword evidence="7" id="KW-0408">Iron</keyword>
<evidence type="ECO:0000256" key="7">
    <source>
        <dbReference type="ARBA" id="ARBA00023004"/>
    </source>
</evidence>
<dbReference type="PRINTS" id="PR00410">
    <property type="entry name" value="PHEHYDRXLASE"/>
</dbReference>
<organism evidence="10 11">
    <name type="scientific">Halanaerobium salsuginis</name>
    <dbReference type="NCBI Taxonomy" id="29563"/>
    <lineage>
        <taxon>Bacteria</taxon>
        <taxon>Bacillati</taxon>
        <taxon>Bacillota</taxon>
        <taxon>Clostridia</taxon>
        <taxon>Halanaerobiales</taxon>
        <taxon>Halanaerobiaceae</taxon>
        <taxon>Halanaerobium</taxon>
    </lineage>
</organism>
<evidence type="ECO:0000256" key="8">
    <source>
        <dbReference type="ARBA" id="ARBA00023014"/>
    </source>
</evidence>
<dbReference type="STRING" id="29563.SAMN02983006_01102"/>
<keyword evidence="2" id="KW-0285">Flavoprotein</keyword>
<dbReference type="Gene3D" id="3.40.50.80">
    <property type="entry name" value="Nucleotide-binding domain of ferredoxin-NADP reductase (FNR) module"/>
    <property type="match status" value="1"/>
</dbReference>
<dbReference type="GO" id="GO:0016491">
    <property type="term" value="F:oxidoreductase activity"/>
    <property type="evidence" value="ECO:0007669"/>
    <property type="project" value="UniProtKB-KW"/>
</dbReference>
<keyword evidence="11" id="KW-1185">Reference proteome</keyword>
<feature type="domain" description="FAD-binding FR-type" evidence="9">
    <location>
        <begin position="2"/>
        <end position="105"/>
    </location>
</feature>
<evidence type="ECO:0000256" key="4">
    <source>
        <dbReference type="ARBA" id="ARBA00022723"/>
    </source>
</evidence>
<sequence length="232" mass="27301">MAVVTRAEVLSVIEHTAEIREYILKPDKYRRFEAGMFLQLSLEEVDSSDYWPESRTFSLASYYNKEKVVRLIIKKVGHYTTKIFNEVEKGSEVTIKYAYGDFILPVFDQKNDIICLAGGTGVTPFFSFIEALEEQNDLDRLKLLYSAKKYKDFIRLEYLKEKLNNDQLLLFTTQEENTETINRRIAKKDVINSAKNFQEAHYYICGTTEFNLDFKEKLEAENLKNIYLDQWE</sequence>
<dbReference type="GO" id="GO:0046872">
    <property type="term" value="F:metal ion binding"/>
    <property type="evidence" value="ECO:0007669"/>
    <property type="project" value="UniProtKB-KW"/>
</dbReference>
<gene>
    <name evidence="10" type="ORF">SAMN02983006_01102</name>
</gene>
<keyword evidence="5" id="KW-0274">FAD</keyword>
<dbReference type="InterPro" id="IPR039261">
    <property type="entry name" value="FNR_nucleotide-bd"/>
</dbReference>
<name>A0A1I4HHU9_9FIRM</name>
<dbReference type="SUPFAM" id="SSF52343">
    <property type="entry name" value="Ferredoxin reductase-like, C-terminal NADP-linked domain"/>
    <property type="match status" value="1"/>
</dbReference>
<comment type="cofactor">
    <cofactor evidence="1">
        <name>FAD</name>
        <dbReference type="ChEBI" id="CHEBI:57692"/>
    </cofactor>
</comment>
<dbReference type="Proteomes" id="UP000199006">
    <property type="component" value="Unassembled WGS sequence"/>
</dbReference>
<dbReference type="CDD" id="cd00322">
    <property type="entry name" value="FNR_like"/>
    <property type="match status" value="1"/>
</dbReference>
<evidence type="ECO:0000256" key="6">
    <source>
        <dbReference type="ARBA" id="ARBA00023002"/>
    </source>
</evidence>
<dbReference type="GO" id="GO:0050660">
    <property type="term" value="F:flavin adenine dinucleotide binding"/>
    <property type="evidence" value="ECO:0007669"/>
    <property type="project" value="TreeGrafter"/>
</dbReference>
<evidence type="ECO:0000256" key="1">
    <source>
        <dbReference type="ARBA" id="ARBA00001974"/>
    </source>
</evidence>
<dbReference type="PRINTS" id="PR00371">
    <property type="entry name" value="FPNCR"/>
</dbReference>
<protein>
    <submittedName>
        <fullName evidence="10">Ferredoxin-NADP reductase</fullName>
    </submittedName>
</protein>
<dbReference type="Pfam" id="PF00175">
    <property type="entry name" value="NAD_binding_1"/>
    <property type="match status" value="1"/>
</dbReference>
<dbReference type="PANTHER" id="PTHR47354:SF8">
    <property type="entry name" value="1,2-PHENYLACETYL-COA EPOXIDASE, SUBUNIT E"/>
    <property type="match status" value="1"/>
</dbReference>
<evidence type="ECO:0000256" key="3">
    <source>
        <dbReference type="ARBA" id="ARBA00022714"/>
    </source>
</evidence>
<dbReference type="GO" id="GO:0051537">
    <property type="term" value="F:2 iron, 2 sulfur cluster binding"/>
    <property type="evidence" value="ECO:0007669"/>
    <property type="project" value="UniProtKB-KW"/>
</dbReference>
<dbReference type="EMBL" id="FOTI01000011">
    <property type="protein sequence ID" value="SFL41849.1"/>
    <property type="molecule type" value="Genomic_DNA"/>
</dbReference>
<proteinExistence type="predicted"/>
<evidence type="ECO:0000313" key="10">
    <source>
        <dbReference type="EMBL" id="SFL41849.1"/>
    </source>
</evidence>
<evidence type="ECO:0000256" key="2">
    <source>
        <dbReference type="ARBA" id="ARBA00022630"/>
    </source>
</evidence>
<dbReference type="InterPro" id="IPR017927">
    <property type="entry name" value="FAD-bd_FR_type"/>
</dbReference>
<dbReference type="Gene3D" id="2.40.30.10">
    <property type="entry name" value="Translation factors"/>
    <property type="match status" value="1"/>
</dbReference>
<dbReference type="OrthoDB" id="9801223at2"/>
<dbReference type="SUPFAM" id="SSF63380">
    <property type="entry name" value="Riboflavin synthase domain-like"/>
    <property type="match status" value="1"/>
</dbReference>
<keyword evidence="4" id="KW-0479">Metal-binding</keyword>
<keyword evidence="8" id="KW-0411">Iron-sulfur</keyword>
<dbReference type="PANTHER" id="PTHR47354">
    <property type="entry name" value="NADH OXIDOREDUCTASE HCR"/>
    <property type="match status" value="1"/>
</dbReference>
<dbReference type="InterPro" id="IPR001433">
    <property type="entry name" value="OxRdtase_FAD/NAD-bd"/>
</dbReference>
<dbReference type="AlphaFoldDB" id="A0A1I4HHU9"/>
<dbReference type="InterPro" id="IPR001709">
    <property type="entry name" value="Flavoprot_Pyr_Nucl_cyt_Rdtase"/>
</dbReference>
<accession>A0A1I4HHU9</accession>
<dbReference type="InterPro" id="IPR017938">
    <property type="entry name" value="Riboflavin_synthase-like_b-brl"/>
</dbReference>
<dbReference type="RefSeq" id="WP_089860816.1">
    <property type="nucleotide sequence ID" value="NZ_FOTI01000011.1"/>
</dbReference>
<dbReference type="PROSITE" id="PS51384">
    <property type="entry name" value="FAD_FR"/>
    <property type="match status" value="1"/>
</dbReference>